<dbReference type="AlphaFoldDB" id="A0AA88QD00"/>
<proteinExistence type="predicted"/>
<reference evidence="1" key="1">
    <citation type="submission" date="2023-08" db="EMBL/GenBank/DDBJ databases">
        <title>Chromosome-level Genome Assembly of mud carp (Cirrhinus molitorella).</title>
        <authorList>
            <person name="Liu H."/>
        </authorList>
    </citation>
    <scope>NUCLEOTIDE SEQUENCE</scope>
    <source>
        <strain evidence="1">Prfri</strain>
        <tissue evidence="1">Muscle</tissue>
    </source>
</reference>
<organism evidence="1 2">
    <name type="scientific">Cirrhinus molitorella</name>
    <name type="common">mud carp</name>
    <dbReference type="NCBI Taxonomy" id="172907"/>
    <lineage>
        <taxon>Eukaryota</taxon>
        <taxon>Metazoa</taxon>
        <taxon>Chordata</taxon>
        <taxon>Craniata</taxon>
        <taxon>Vertebrata</taxon>
        <taxon>Euteleostomi</taxon>
        <taxon>Actinopterygii</taxon>
        <taxon>Neopterygii</taxon>
        <taxon>Teleostei</taxon>
        <taxon>Ostariophysi</taxon>
        <taxon>Cypriniformes</taxon>
        <taxon>Cyprinidae</taxon>
        <taxon>Labeoninae</taxon>
        <taxon>Labeonini</taxon>
        <taxon>Cirrhinus</taxon>
    </lineage>
</organism>
<dbReference type="EMBL" id="JAUYZG010000002">
    <property type="protein sequence ID" value="KAK2913578.1"/>
    <property type="molecule type" value="Genomic_DNA"/>
</dbReference>
<evidence type="ECO:0000313" key="1">
    <source>
        <dbReference type="EMBL" id="KAK2913578.1"/>
    </source>
</evidence>
<protein>
    <submittedName>
        <fullName evidence="1">Uncharacterized protein</fullName>
    </submittedName>
</protein>
<name>A0AA88QD00_9TELE</name>
<dbReference type="Proteomes" id="UP001187343">
    <property type="component" value="Unassembled WGS sequence"/>
</dbReference>
<sequence>MSKPICLLFVLVILTTILCYNPVCSQRGSLKQIAACGCNFHPNGSLRCTKRHNLKTGYEYNEVVKCICRNPTKYLNEDLKKTFVRMCNKLSMPL</sequence>
<comment type="caution">
    <text evidence="1">The sequence shown here is derived from an EMBL/GenBank/DDBJ whole genome shotgun (WGS) entry which is preliminary data.</text>
</comment>
<gene>
    <name evidence="1" type="ORF">Q8A67_001977</name>
</gene>
<keyword evidence="2" id="KW-1185">Reference proteome</keyword>
<evidence type="ECO:0000313" key="2">
    <source>
        <dbReference type="Proteomes" id="UP001187343"/>
    </source>
</evidence>
<accession>A0AA88QD00</accession>